<dbReference type="RefSeq" id="WP_007157974.1">
    <property type="nucleotide sequence ID" value="NZ_GG668536.1"/>
</dbReference>
<gene>
    <name evidence="1" type="ORF">HMPREF6123_2560</name>
</gene>
<name>C2L1E1_9FIRM</name>
<dbReference type="eggNOG" id="ENOG5032TA9">
    <property type="taxonomic scope" value="Bacteria"/>
</dbReference>
<evidence type="ECO:0000313" key="2">
    <source>
        <dbReference type="Proteomes" id="UP000004121"/>
    </source>
</evidence>
<dbReference type="AlphaFoldDB" id="C2L1E1"/>
<dbReference type="Proteomes" id="UP000004121">
    <property type="component" value="Unassembled WGS sequence"/>
</dbReference>
<evidence type="ECO:0000313" key="1">
    <source>
        <dbReference type="EMBL" id="EEJ50168.1"/>
    </source>
</evidence>
<evidence type="ECO:0008006" key="3">
    <source>
        <dbReference type="Google" id="ProtNLM"/>
    </source>
</evidence>
<reference evidence="1 2" key="1">
    <citation type="submission" date="2009-04" db="EMBL/GenBank/DDBJ databases">
        <authorList>
            <person name="Qin X."/>
            <person name="Bachman B."/>
            <person name="Battles P."/>
            <person name="Bell A."/>
            <person name="Bess C."/>
            <person name="Bickham C."/>
            <person name="Chaboub L."/>
            <person name="Chen D."/>
            <person name="Coyle M."/>
            <person name="Deiros D.R."/>
            <person name="Dinh H."/>
            <person name="Forbes L."/>
            <person name="Fowler G."/>
            <person name="Francisco L."/>
            <person name="Fu Q."/>
            <person name="Gubbala S."/>
            <person name="Hale W."/>
            <person name="Han Y."/>
            <person name="Hemphill L."/>
            <person name="Highlander S.K."/>
            <person name="Hirani K."/>
            <person name="Hogues M."/>
            <person name="Jackson L."/>
            <person name="Jakkamsetti A."/>
            <person name="Javaid M."/>
            <person name="Jiang H."/>
            <person name="Korchina V."/>
            <person name="Kovar C."/>
            <person name="Lara F."/>
            <person name="Lee S."/>
            <person name="Mata R."/>
            <person name="Mathew T."/>
            <person name="Moen C."/>
            <person name="Morales K."/>
            <person name="Munidasa M."/>
            <person name="Nazareth L."/>
            <person name="Ngo R."/>
            <person name="Nguyen L."/>
            <person name="Okwuonu G."/>
            <person name="Ongeri F."/>
            <person name="Patil S."/>
            <person name="Petrosino J."/>
            <person name="Pham C."/>
            <person name="Pham P."/>
            <person name="Pu L.-L."/>
            <person name="Puazo M."/>
            <person name="Raj R."/>
            <person name="Reid J."/>
            <person name="Rouhana J."/>
            <person name="Saada N."/>
            <person name="Shang Y."/>
            <person name="Simmons D."/>
            <person name="Thornton R."/>
            <person name="Warren J."/>
            <person name="Weissenberger G."/>
            <person name="Zhang J."/>
            <person name="Zhang L."/>
            <person name="Zhou C."/>
            <person name="Zhu D."/>
            <person name="Muzny D."/>
            <person name="Worley K."/>
            <person name="Gibbs R."/>
        </authorList>
    </citation>
    <scope>NUCLEOTIDE SEQUENCE [LARGE SCALE GENOMIC DNA]</scope>
    <source>
        <strain evidence="1 2">F0268</strain>
    </source>
</reference>
<dbReference type="InParanoid" id="C2L1E1"/>
<protein>
    <recommendedName>
        <fullName evidence="3">TIGR04076 family protein</fullName>
    </recommendedName>
</protein>
<organism evidence="1 2">
    <name type="scientific">Oribacterium sinus F0268</name>
    <dbReference type="NCBI Taxonomy" id="585501"/>
    <lineage>
        <taxon>Bacteria</taxon>
        <taxon>Bacillati</taxon>
        <taxon>Bacillota</taxon>
        <taxon>Clostridia</taxon>
        <taxon>Lachnospirales</taxon>
        <taxon>Lachnospiraceae</taxon>
        <taxon>Oribacterium</taxon>
    </lineage>
</organism>
<accession>C2L1E1</accession>
<comment type="caution">
    <text evidence="1">The sequence shown here is derived from an EMBL/GenBank/DDBJ whole genome shotgun (WGS) entry which is preliminary data.</text>
</comment>
<keyword evidence="2" id="KW-1185">Reference proteome</keyword>
<dbReference type="OrthoDB" id="5518200at2"/>
<proteinExistence type="predicted"/>
<dbReference type="InterPro" id="IPR023811">
    <property type="entry name" value="CHP04076"/>
</dbReference>
<dbReference type="HOGENOM" id="CLU_170248_0_0_9"/>
<dbReference type="NCBIfam" id="TIGR04076">
    <property type="entry name" value="TIGR04076 family protein"/>
    <property type="match status" value="1"/>
</dbReference>
<sequence length="95" mass="10719">MGKRPRIKLTVTDRRGKMGCHRGHHIGQTFDFDTERGEICPMAMHCAFPYIDILRYGGKIPGQEEGTAEFCCSDADTIMVFKAEIVEDEEANPKL</sequence>
<dbReference type="EMBL" id="ACKX01000241">
    <property type="protein sequence ID" value="EEJ50168.1"/>
    <property type="molecule type" value="Genomic_DNA"/>
</dbReference>